<sequence>MPIVSNADSFTKQAFDYIIIGGGTAGLVVAARLSEDPNVTVGVLEAGPQHEDGNPLIDVPAMMGKTVGNPEYDWMSMTTPQEYANNRAIFVSRGKGLGGTSTTNFMYMSRPSKEEFDRLEALGNKGWNWDSLLHYLKKSETLTPIPPSASRFGVDTKEEVHGSNGPIQKKLGTVYDESFHDDVITAAKNAGFPSNPDANAGDIAGISTGFFSIDPSTGKRSYSVSGYLHPNLNRPNLLVLAGAHVRKVVFQEESGLQRATGVEFIRDGAVAKVSVKKEVIVSAGTLGSPGVLEHSGIGNTEILSRLSIPTVVDLPGVGENFQDHVMVFGIGKTEKYETFDILNDPEQLRKHQELYAKKQGLLASMAGPAVGYMSAKHLGTPEQVAAWQEQLNDPASLIPSTVPESVKKGILKQYDLVAKTFSEQSSVQGEAAVAAAALPTPHHVSIPGERYITAVSFIGQPLSRGHIHINSTDPLSPPSLDPRYFSVPSDFDKLVGTFKAAVKLCRTTPLADSLDGFVLPAIPNDCDEEQLDKVLKEHVQETFLSGLHPIGSASMLPREDGGVVDRRLIVYGTSNVRVADLSILPLQISTHPQMTAYAIGEKAADLIKSSE</sequence>
<dbReference type="SUPFAM" id="SSF54373">
    <property type="entry name" value="FAD-linked reductases, C-terminal domain"/>
    <property type="match status" value="1"/>
</dbReference>
<evidence type="ECO:0000313" key="11">
    <source>
        <dbReference type="EMBL" id="KAK7025448.1"/>
    </source>
</evidence>
<evidence type="ECO:0000256" key="4">
    <source>
        <dbReference type="ARBA" id="ARBA00022729"/>
    </source>
</evidence>
<dbReference type="InterPro" id="IPR012132">
    <property type="entry name" value="GMC_OxRdtase"/>
</dbReference>
<dbReference type="Pfam" id="PF05199">
    <property type="entry name" value="GMC_oxred_C"/>
    <property type="match status" value="1"/>
</dbReference>
<dbReference type="EMBL" id="JAYKXP010000114">
    <property type="protein sequence ID" value="KAK7025448.1"/>
    <property type="molecule type" value="Genomic_DNA"/>
</dbReference>
<feature type="active site" description="Proton donor" evidence="8">
    <location>
        <position position="548"/>
    </location>
</feature>
<feature type="domain" description="Glucose-methanol-choline oxidoreductase N-terminal" evidence="10">
    <location>
        <begin position="284"/>
        <end position="298"/>
    </location>
</feature>
<keyword evidence="12" id="KW-1185">Reference proteome</keyword>
<evidence type="ECO:0000256" key="8">
    <source>
        <dbReference type="PIRSR" id="PIRSR000137-1"/>
    </source>
</evidence>
<dbReference type="GO" id="GO:0050660">
    <property type="term" value="F:flavin adenine dinucleotide binding"/>
    <property type="evidence" value="ECO:0007669"/>
    <property type="project" value="InterPro"/>
</dbReference>
<proteinExistence type="inferred from homology"/>
<comment type="caution">
    <text evidence="11">The sequence shown here is derived from an EMBL/GenBank/DDBJ whole genome shotgun (WGS) entry which is preliminary data.</text>
</comment>
<evidence type="ECO:0000256" key="9">
    <source>
        <dbReference type="PIRSR" id="PIRSR000137-2"/>
    </source>
</evidence>
<evidence type="ECO:0000256" key="2">
    <source>
        <dbReference type="ARBA" id="ARBA00010790"/>
    </source>
</evidence>
<evidence type="ECO:0000256" key="3">
    <source>
        <dbReference type="ARBA" id="ARBA00022630"/>
    </source>
</evidence>
<gene>
    <name evidence="11" type="ORF">VNI00_015976</name>
</gene>
<name>A0AAW0BHE3_9AGAR</name>
<dbReference type="InterPro" id="IPR000172">
    <property type="entry name" value="GMC_OxRdtase_N"/>
</dbReference>
<reference evidence="11 12" key="1">
    <citation type="submission" date="2024-01" db="EMBL/GenBank/DDBJ databases">
        <title>A draft genome for a cacao thread blight-causing isolate of Paramarasmius palmivorus.</title>
        <authorList>
            <person name="Baruah I.K."/>
            <person name="Bukari Y."/>
            <person name="Amoako-Attah I."/>
            <person name="Meinhardt L.W."/>
            <person name="Bailey B.A."/>
            <person name="Cohen S.P."/>
        </authorList>
    </citation>
    <scope>NUCLEOTIDE SEQUENCE [LARGE SCALE GENOMIC DNA]</scope>
    <source>
        <strain evidence="11 12">GH-12</strain>
    </source>
</reference>
<organism evidence="11 12">
    <name type="scientific">Paramarasmius palmivorus</name>
    <dbReference type="NCBI Taxonomy" id="297713"/>
    <lineage>
        <taxon>Eukaryota</taxon>
        <taxon>Fungi</taxon>
        <taxon>Dikarya</taxon>
        <taxon>Basidiomycota</taxon>
        <taxon>Agaricomycotina</taxon>
        <taxon>Agaricomycetes</taxon>
        <taxon>Agaricomycetidae</taxon>
        <taxon>Agaricales</taxon>
        <taxon>Marasmiineae</taxon>
        <taxon>Marasmiaceae</taxon>
        <taxon>Paramarasmius</taxon>
    </lineage>
</organism>
<evidence type="ECO:0000256" key="6">
    <source>
        <dbReference type="ARBA" id="ARBA00023002"/>
    </source>
</evidence>
<feature type="binding site" evidence="9">
    <location>
        <position position="245"/>
    </location>
    <ligand>
        <name>FAD</name>
        <dbReference type="ChEBI" id="CHEBI:57692"/>
    </ligand>
</feature>
<dbReference type="Proteomes" id="UP001383192">
    <property type="component" value="Unassembled WGS sequence"/>
</dbReference>
<dbReference type="PROSITE" id="PS00624">
    <property type="entry name" value="GMC_OXRED_2"/>
    <property type="match status" value="1"/>
</dbReference>
<dbReference type="Gene3D" id="3.30.560.10">
    <property type="entry name" value="Glucose Oxidase, domain 3"/>
    <property type="match status" value="1"/>
</dbReference>
<evidence type="ECO:0000313" key="12">
    <source>
        <dbReference type="Proteomes" id="UP001383192"/>
    </source>
</evidence>
<dbReference type="InterPro" id="IPR036188">
    <property type="entry name" value="FAD/NAD-bd_sf"/>
</dbReference>
<keyword evidence="4" id="KW-0732">Signal</keyword>
<dbReference type="Gene3D" id="3.50.50.60">
    <property type="entry name" value="FAD/NAD(P)-binding domain"/>
    <property type="match status" value="1"/>
</dbReference>
<dbReference type="AlphaFoldDB" id="A0AAW0BHE3"/>
<evidence type="ECO:0000256" key="5">
    <source>
        <dbReference type="ARBA" id="ARBA00022827"/>
    </source>
</evidence>
<dbReference type="PANTHER" id="PTHR11552:SF201">
    <property type="entry name" value="GLUCOSE-METHANOL-CHOLINE OXIDOREDUCTASE N-TERMINAL DOMAIN-CONTAINING PROTEIN"/>
    <property type="match status" value="1"/>
</dbReference>
<dbReference type="SUPFAM" id="SSF51905">
    <property type="entry name" value="FAD/NAD(P)-binding domain"/>
    <property type="match status" value="1"/>
</dbReference>
<feature type="active site" description="Proton acceptor" evidence="8">
    <location>
        <position position="591"/>
    </location>
</feature>
<keyword evidence="5 9" id="KW-0274">FAD</keyword>
<dbReference type="PANTHER" id="PTHR11552">
    <property type="entry name" value="GLUCOSE-METHANOL-CHOLINE GMC OXIDOREDUCTASE"/>
    <property type="match status" value="1"/>
</dbReference>
<dbReference type="InterPro" id="IPR007867">
    <property type="entry name" value="GMC_OxRtase_C"/>
</dbReference>
<keyword evidence="3" id="KW-0285">Flavoprotein</keyword>
<dbReference type="Pfam" id="PF00732">
    <property type="entry name" value="GMC_oxred_N"/>
    <property type="match status" value="1"/>
</dbReference>
<dbReference type="GO" id="GO:0016614">
    <property type="term" value="F:oxidoreductase activity, acting on CH-OH group of donors"/>
    <property type="evidence" value="ECO:0007669"/>
    <property type="project" value="InterPro"/>
</dbReference>
<keyword evidence="7" id="KW-0325">Glycoprotein</keyword>
<feature type="binding site" evidence="9">
    <location>
        <position position="100"/>
    </location>
    <ligand>
        <name>FAD</name>
        <dbReference type="ChEBI" id="CHEBI:57692"/>
    </ligand>
</feature>
<accession>A0AAW0BHE3</accession>
<keyword evidence="6" id="KW-0560">Oxidoreductase</keyword>
<evidence type="ECO:0000256" key="7">
    <source>
        <dbReference type="ARBA" id="ARBA00023180"/>
    </source>
</evidence>
<evidence type="ECO:0000259" key="10">
    <source>
        <dbReference type="PROSITE" id="PS00624"/>
    </source>
</evidence>
<comment type="cofactor">
    <cofactor evidence="1 9">
        <name>FAD</name>
        <dbReference type="ChEBI" id="CHEBI:57692"/>
    </cofactor>
</comment>
<evidence type="ECO:0000256" key="1">
    <source>
        <dbReference type="ARBA" id="ARBA00001974"/>
    </source>
</evidence>
<comment type="similarity">
    <text evidence="2">Belongs to the GMC oxidoreductase family.</text>
</comment>
<feature type="binding site" evidence="9">
    <location>
        <begin position="592"/>
        <end position="593"/>
    </location>
    <ligand>
        <name>FAD</name>
        <dbReference type="ChEBI" id="CHEBI:57692"/>
    </ligand>
</feature>
<protein>
    <recommendedName>
        <fullName evidence="10">Glucose-methanol-choline oxidoreductase N-terminal domain-containing protein</fullName>
    </recommendedName>
</protein>
<dbReference type="PIRSF" id="PIRSF000137">
    <property type="entry name" value="Alcohol_oxidase"/>
    <property type="match status" value="1"/>
</dbReference>